<sequence length="128" mass="14651">MYPFVFVFNGEDLSRCRPVPAAPETRHAPPKNPARRGEKTPPRCYLRRLQLSIYSRHAFTNCLIKSRRPGRGNSDCLLSDFTAALCLQIKFKTCLFAALWEPEGRRMHSSIGMLVMARLSSRYHFCGC</sequence>
<organism evidence="2 4">
    <name type="scientific">Zophobas morio</name>
    <dbReference type="NCBI Taxonomy" id="2755281"/>
    <lineage>
        <taxon>Eukaryota</taxon>
        <taxon>Metazoa</taxon>
        <taxon>Ecdysozoa</taxon>
        <taxon>Arthropoda</taxon>
        <taxon>Hexapoda</taxon>
        <taxon>Insecta</taxon>
        <taxon>Pterygota</taxon>
        <taxon>Neoptera</taxon>
        <taxon>Endopterygota</taxon>
        <taxon>Coleoptera</taxon>
        <taxon>Polyphaga</taxon>
        <taxon>Cucujiformia</taxon>
        <taxon>Tenebrionidae</taxon>
        <taxon>Zophobas</taxon>
    </lineage>
</organism>
<comment type="caution">
    <text evidence="2">The sequence shown here is derived from an EMBL/GenBank/DDBJ whole genome shotgun (WGS) entry which is preliminary data.</text>
</comment>
<dbReference type="EMBL" id="JALNTZ010000005">
    <property type="protein sequence ID" value="KAJ3650562.1"/>
    <property type="molecule type" value="Genomic_DNA"/>
</dbReference>
<dbReference type="Proteomes" id="UP001168821">
    <property type="component" value="Unassembled WGS sequence"/>
</dbReference>
<protein>
    <submittedName>
        <fullName evidence="2">Uncharacterized protein</fullName>
    </submittedName>
</protein>
<dbReference type="EMBL" id="JALNTZ010000005">
    <property type="protein sequence ID" value="KAJ3651277.1"/>
    <property type="molecule type" value="Genomic_DNA"/>
</dbReference>
<reference evidence="2" key="1">
    <citation type="journal article" date="2023" name="G3 (Bethesda)">
        <title>Whole genome assemblies of Zophobas morio and Tenebrio molitor.</title>
        <authorList>
            <person name="Kaur S."/>
            <person name="Stinson S.A."/>
            <person name="diCenzo G.C."/>
        </authorList>
    </citation>
    <scope>NUCLEOTIDE SEQUENCE</scope>
    <source>
        <strain evidence="2">QUZm001</strain>
    </source>
</reference>
<evidence type="ECO:0000313" key="4">
    <source>
        <dbReference type="Proteomes" id="UP001168821"/>
    </source>
</evidence>
<keyword evidence="4" id="KW-1185">Reference proteome</keyword>
<evidence type="ECO:0000313" key="2">
    <source>
        <dbReference type="EMBL" id="KAJ3650562.1"/>
    </source>
</evidence>
<name>A0AA38IAQ1_9CUCU</name>
<proteinExistence type="predicted"/>
<dbReference type="AlphaFoldDB" id="A0AA38IAQ1"/>
<gene>
    <name evidence="2" type="ORF">Zmor_016652</name>
    <name evidence="3" type="ORF">Zmor_017327</name>
</gene>
<feature type="region of interest" description="Disordered" evidence="1">
    <location>
        <begin position="19"/>
        <end position="41"/>
    </location>
</feature>
<evidence type="ECO:0000256" key="1">
    <source>
        <dbReference type="SAM" id="MobiDB-lite"/>
    </source>
</evidence>
<evidence type="ECO:0000313" key="3">
    <source>
        <dbReference type="EMBL" id="KAJ3651277.1"/>
    </source>
</evidence>
<accession>A0AA38IAQ1</accession>